<dbReference type="AlphaFoldDB" id="A0A383DTK2"/>
<name>A0A383DTK2_9ZZZZ</name>
<reference evidence="1" key="1">
    <citation type="submission" date="2018-05" db="EMBL/GenBank/DDBJ databases">
        <authorList>
            <person name="Lanie J.A."/>
            <person name="Ng W.-L."/>
            <person name="Kazmierczak K.M."/>
            <person name="Andrzejewski T.M."/>
            <person name="Davidsen T.M."/>
            <person name="Wayne K.J."/>
            <person name="Tettelin H."/>
            <person name="Glass J.I."/>
            <person name="Rusch D."/>
            <person name="Podicherti R."/>
            <person name="Tsui H.-C.T."/>
            <person name="Winkler M.E."/>
        </authorList>
    </citation>
    <scope>NUCLEOTIDE SEQUENCE</scope>
</reference>
<feature type="non-terminal residue" evidence="1">
    <location>
        <position position="1"/>
    </location>
</feature>
<proteinExistence type="predicted"/>
<gene>
    <name evidence="1" type="ORF">METZ01_LOCUS500498</name>
</gene>
<dbReference type="EMBL" id="UINC01219944">
    <property type="protein sequence ID" value="SVE47644.1"/>
    <property type="molecule type" value="Genomic_DNA"/>
</dbReference>
<evidence type="ECO:0000313" key="1">
    <source>
        <dbReference type="EMBL" id="SVE47644.1"/>
    </source>
</evidence>
<sequence>AGALGQKTWVMVTKNPEWRWTINEKKSPWYPTTKLFRQEKAGNWNSVINNINMDLKKLINHHELNLSKI</sequence>
<accession>A0A383DTK2</accession>
<organism evidence="1">
    <name type="scientific">marine metagenome</name>
    <dbReference type="NCBI Taxonomy" id="408172"/>
    <lineage>
        <taxon>unclassified sequences</taxon>
        <taxon>metagenomes</taxon>
        <taxon>ecological metagenomes</taxon>
    </lineage>
</organism>
<protein>
    <submittedName>
        <fullName evidence="1">Uncharacterized protein</fullName>
    </submittedName>
</protein>